<dbReference type="RefSeq" id="WP_281264052.1">
    <property type="nucleotide sequence ID" value="NZ_LN774881.1"/>
</dbReference>
<dbReference type="CDD" id="cd07958">
    <property type="entry name" value="Anticodon_Ia_Leu_BEm"/>
    <property type="match status" value="1"/>
</dbReference>
<keyword evidence="2 9" id="KW-0963">Cytoplasm</keyword>
<name>A0A0H5BX40_9ENTR</name>
<dbReference type="NCBIfam" id="TIGR00396">
    <property type="entry name" value="leuS_bact"/>
    <property type="match status" value="1"/>
</dbReference>
<evidence type="ECO:0000256" key="2">
    <source>
        <dbReference type="ARBA" id="ARBA00022490"/>
    </source>
</evidence>
<keyword evidence="7 9" id="KW-0030">Aminoacyl-tRNA synthetase</keyword>
<dbReference type="GO" id="GO:0005829">
    <property type="term" value="C:cytosol"/>
    <property type="evidence" value="ECO:0007669"/>
    <property type="project" value="TreeGrafter"/>
</dbReference>
<feature type="short sequence motif" description="'KMSKS' region" evidence="9">
    <location>
        <begin position="622"/>
        <end position="626"/>
    </location>
</feature>
<feature type="short sequence motif" description="'HIGH' region" evidence="9">
    <location>
        <begin position="42"/>
        <end position="52"/>
    </location>
</feature>
<keyword evidence="3 9" id="KW-0436">Ligase</keyword>
<evidence type="ECO:0000313" key="13">
    <source>
        <dbReference type="EMBL" id="CEN32164.1"/>
    </source>
</evidence>
<feature type="domain" description="Aminoacyl-tRNA synthetase class Ia" evidence="11">
    <location>
        <begin position="15"/>
        <end position="224"/>
    </location>
</feature>
<keyword evidence="5 9" id="KW-0067">ATP-binding</keyword>
<evidence type="ECO:0000256" key="6">
    <source>
        <dbReference type="ARBA" id="ARBA00022917"/>
    </source>
</evidence>
<organism evidence="13 14">
    <name type="scientific">Candidatus Westeberhardia cardiocondylae</name>
    <dbReference type="NCBI Taxonomy" id="1594731"/>
    <lineage>
        <taxon>Bacteria</taxon>
        <taxon>Pseudomonadati</taxon>
        <taxon>Pseudomonadota</taxon>
        <taxon>Gammaproteobacteria</taxon>
        <taxon>Enterobacterales</taxon>
        <taxon>Enterobacteriaceae</taxon>
        <taxon>ant endosymbionts</taxon>
        <taxon>Candidatus Westeberhardia</taxon>
    </lineage>
</organism>
<comment type="catalytic activity">
    <reaction evidence="8 9">
        <text>tRNA(Leu) + L-leucine + ATP = L-leucyl-tRNA(Leu) + AMP + diphosphate</text>
        <dbReference type="Rhea" id="RHEA:11688"/>
        <dbReference type="Rhea" id="RHEA-COMP:9613"/>
        <dbReference type="Rhea" id="RHEA-COMP:9622"/>
        <dbReference type="ChEBI" id="CHEBI:30616"/>
        <dbReference type="ChEBI" id="CHEBI:33019"/>
        <dbReference type="ChEBI" id="CHEBI:57427"/>
        <dbReference type="ChEBI" id="CHEBI:78442"/>
        <dbReference type="ChEBI" id="CHEBI:78494"/>
        <dbReference type="ChEBI" id="CHEBI:456215"/>
        <dbReference type="EC" id="6.1.1.4"/>
    </reaction>
</comment>
<dbReference type="FunFam" id="3.40.50.620:FF:000003">
    <property type="entry name" value="Leucine--tRNA ligase"/>
    <property type="match status" value="1"/>
</dbReference>
<keyword evidence="6 9" id="KW-0648">Protein biosynthesis</keyword>
<evidence type="ECO:0000259" key="12">
    <source>
        <dbReference type="Pfam" id="PF08264"/>
    </source>
</evidence>
<dbReference type="InterPro" id="IPR002302">
    <property type="entry name" value="Leu-tRNA-ligase"/>
</dbReference>
<dbReference type="CDD" id="cd00812">
    <property type="entry name" value="LeuRS_core"/>
    <property type="match status" value="1"/>
</dbReference>
<reference evidence="14" key="1">
    <citation type="submission" date="2015-01" db="EMBL/GenBank/DDBJ databases">
        <authorList>
            <person name="Manzano-Marin A."/>
            <person name="Manzano-Marin A."/>
        </authorList>
    </citation>
    <scope>NUCLEOTIDE SEQUENCE [LARGE SCALE GENOMIC DNA]</scope>
    <source>
        <strain evidence="14">obscurior</strain>
    </source>
</reference>
<dbReference type="EMBL" id="LN774881">
    <property type="protein sequence ID" value="CEN32164.1"/>
    <property type="molecule type" value="Genomic_DNA"/>
</dbReference>
<protein>
    <recommendedName>
        <fullName evidence="9">Leucine--tRNA ligase</fullName>
        <ecNumber evidence="9">6.1.1.4</ecNumber>
    </recommendedName>
    <alternativeName>
        <fullName evidence="9">Leucyl-tRNA synthetase</fullName>
        <shortName evidence="9">LeuRS</shortName>
    </alternativeName>
</protein>
<dbReference type="PANTHER" id="PTHR43740:SF2">
    <property type="entry name" value="LEUCINE--TRNA LIGASE, MITOCHONDRIAL"/>
    <property type="match status" value="1"/>
</dbReference>
<feature type="domain" description="Aminoacyl-tRNA synthetase class Ia" evidence="11">
    <location>
        <begin position="621"/>
        <end position="653"/>
    </location>
</feature>
<evidence type="ECO:0000256" key="1">
    <source>
        <dbReference type="ARBA" id="ARBA00005594"/>
    </source>
</evidence>
<proteinExistence type="inferred from homology"/>
<dbReference type="GO" id="GO:0006429">
    <property type="term" value="P:leucyl-tRNA aminoacylation"/>
    <property type="evidence" value="ECO:0007669"/>
    <property type="project" value="UniProtKB-UniRule"/>
</dbReference>
<dbReference type="Pfam" id="PF00133">
    <property type="entry name" value="tRNA-synt_1"/>
    <property type="match status" value="3"/>
</dbReference>
<dbReference type="Gene3D" id="3.10.20.590">
    <property type="match status" value="1"/>
</dbReference>
<dbReference type="GO" id="GO:0005524">
    <property type="term" value="F:ATP binding"/>
    <property type="evidence" value="ECO:0007669"/>
    <property type="project" value="UniProtKB-UniRule"/>
</dbReference>
<dbReference type="EC" id="6.1.1.4" evidence="9"/>
<dbReference type="FunFam" id="1.10.730.10:FF:000003">
    <property type="entry name" value="Leucine--tRNA ligase"/>
    <property type="match status" value="1"/>
</dbReference>
<dbReference type="AlphaFoldDB" id="A0A0H5BX40"/>
<dbReference type="InterPro" id="IPR013155">
    <property type="entry name" value="M/V/L/I-tRNA-synth_anticd-bd"/>
</dbReference>
<dbReference type="KEGG" id="wca:WEOB_216"/>
<sequence length="868" mass="102888">MKKLYEPKKIESFVQNYWNKYKIFKVQDNLKKEKYYCLSMLPYPSGKLHMGHVRNYIIGDVISRYQRMLGKNVLQPIGWDAFGLPAEKAAITHNVDPNTWTYSNINYMRSQLKNLGISYDWDREITTCDPMYYKWEQLFFINLYEKGIVYKKKSIVNWCPKDKTVLANEQVLDGRCWRCHVNVTKKRITQWFIKITSYANQLYDDLNKLCNWPKKVINMQRNWIGRFNVFEIIFNILNSKETLKVYMRYPLMFMNATFVKITIDHPLLLQKTNSYMKIIKFIKHQHISSENMQNNLFNLKKNSGIFTGIYVIHPFSKENLPIWISHLSSIYCQEIAWIGSPYDDENDLKFAKKNNIPIRPNDYNVCLQNMHAACVSFIDEDIEYNLKNFDILNYQKKNDFLFKILMFLDIGKKKVLYKLRDWCVSRQRYWGVPIPMITLDNNIVLPVSKEDLPVVLPQCDRVNYSKFNLKNCSEWVKILYNGKYVTRETDTFDTFMESSWYFYRYTCPHYDKGILNPISVNYWLPVDQYIGGIEHATMHLLYCRFYHKLFRDAGLVNLDEPIIRLLCQGMVLSDTFYYISESGEYIWISPSEIKTVIKNDFNHITGAIDLKGNKLIYDGIKKMSKSKNNGIDPKDMIDRYGADTVRLFIMFAAPVDSPLVWKESGVNGMHRFLNRLWKVVYKYAYLNNFSVEKFFDYSSLTNSSKILYREMNETILKVTDDIDRRQSFNTAISAIIKLVKKVQLFFCKTYQDELLIKKILIVVVKMLYPFAPHICFFLWKNLGETENIDFSSWPKENKDILLINDQLFLVQINGKFRAKIIVPKNSNKYLVQNFVFRSNLALKYLKNKTIKKIVFVPNKLINFVLISK</sequence>
<evidence type="ECO:0000259" key="11">
    <source>
        <dbReference type="Pfam" id="PF00133"/>
    </source>
</evidence>
<dbReference type="Proteomes" id="UP000242753">
    <property type="component" value="Chromosome I"/>
</dbReference>
<feature type="binding site" evidence="9">
    <location>
        <position position="625"/>
    </location>
    <ligand>
        <name>ATP</name>
        <dbReference type="ChEBI" id="CHEBI:30616"/>
    </ligand>
</feature>
<evidence type="ECO:0000313" key="14">
    <source>
        <dbReference type="Proteomes" id="UP000242753"/>
    </source>
</evidence>
<dbReference type="SUPFAM" id="SSF47323">
    <property type="entry name" value="Anticodon-binding domain of a subclass of class I aminoacyl-tRNA synthetases"/>
    <property type="match status" value="1"/>
</dbReference>
<dbReference type="InterPro" id="IPR014729">
    <property type="entry name" value="Rossmann-like_a/b/a_fold"/>
</dbReference>
<feature type="domain" description="Methionyl/Valyl/Leucyl/Isoleucyl-tRNA synthetase anticodon-binding" evidence="12">
    <location>
        <begin position="705"/>
        <end position="828"/>
    </location>
</feature>
<dbReference type="PROSITE" id="PS00178">
    <property type="entry name" value="AA_TRNA_LIGASE_I"/>
    <property type="match status" value="1"/>
</dbReference>
<dbReference type="GO" id="GO:0004823">
    <property type="term" value="F:leucine-tRNA ligase activity"/>
    <property type="evidence" value="ECO:0007669"/>
    <property type="project" value="UniProtKB-UniRule"/>
</dbReference>
<evidence type="ECO:0000256" key="4">
    <source>
        <dbReference type="ARBA" id="ARBA00022741"/>
    </source>
</evidence>
<dbReference type="InterPro" id="IPR002300">
    <property type="entry name" value="aa-tRNA-synth_Ia"/>
</dbReference>
<feature type="domain" description="Aminoacyl-tRNA synthetase class Ia" evidence="11">
    <location>
        <begin position="415"/>
        <end position="512"/>
    </location>
</feature>
<dbReference type="Gene3D" id="2.20.28.290">
    <property type="match status" value="1"/>
</dbReference>
<comment type="subcellular location">
    <subcellularLocation>
        <location evidence="9">Cytoplasm</location>
    </subcellularLocation>
</comment>
<dbReference type="PRINTS" id="PR00985">
    <property type="entry name" value="TRNASYNTHLEU"/>
</dbReference>
<dbReference type="SUPFAM" id="SSF50677">
    <property type="entry name" value="ValRS/IleRS/LeuRS editing domain"/>
    <property type="match status" value="1"/>
</dbReference>
<accession>A0A0H5BX40</accession>
<evidence type="ECO:0000256" key="9">
    <source>
        <dbReference type="HAMAP-Rule" id="MF_00049"/>
    </source>
</evidence>
<dbReference type="Gene3D" id="3.40.50.620">
    <property type="entry name" value="HUPs"/>
    <property type="match status" value="2"/>
</dbReference>
<evidence type="ECO:0000256" key="10">
    <source>
        <dbReference type="RuleBase" id="RU363035"/>
    </source>
</evidence>
<evidence type="ECO:0000256" key="3">
    <source>
        <dbReference type="ARBA" id="ARBA00022598"/>
    </source>
</evidence>
<evidence type="ECO:0000256" key="8">
    <source>
        <dbReference type="ARBA" id="ARBA00047469"/>
    </source>
</evidence>
<dbReference type="InterPro" id="IPR009080">
    <property type="entry name" value="tRNAsynth_Ia_anticodon-bd"/>
</dbReference>
<dbReference type="Gene3D" id="1.10.730.10">
    <property type="entry name" value="Isoleucyl-tRNA Synthetase, Domain 1"/>
    <property type="match status" value="2"/>
</dbReference>
<dbReference type="HAMAP" id="MF_00049_B">
    <property type="entry name" value="Leu_tRNA_synth_B"/>
    <property type="match status" value="1"/>
</dbReference>
<dbReference type="PATRIC" id="fig|1594731.3.peg.201"/>
<dbReference type="GO" id="GO:0002161">
    <property type="term" value="F:aminoacyl-tRNA deacylase activity"/>
    <property type="evidence" value="ECO:0007669"/>
    <property type="project" value="InterPro"/>
</dbReference>
<dbReference type="Pfam" id="PF08264">
    <property type="entry name" value="Anticodon_1"/>
    <property type="match status" value="1"/>
</dbReference>
<evidence type="ECO:0000256" key="5">
    <source>
        <dbReference type="ARBA" id="ARBA00022840"/>
    </source>
</evidence>
<comment type="similarity">
    <text evidence="1 9 10">Belongs to the class-I aminoacyl-tRNA synthetase family.</text>
</comment>
<dbReference type="InterPro" id="IPR001412">
    <property type="entry name" value="aa-tRNA-synth_I_CS"/>
</dbReference>
<gene>
    <name evidence="9 13" type="primary">leuS</name>
    <name evidence="13" type="ORF">WEOB_216</name>
</gene>
<evidence type="ECO:0000256" key="7">
    <source>
        <dbReference type="ARBA" id="ARBA00023146"/>
    </source>
</evidence>
<dbReference type="STRING" id="1594731.WEOB_216"/>
<dbReference type="PANTHER" id="PTHR43740">
    <property type="entry name" value="LEUCYL-TRNA SYNTHETASE"/>
    <property type="match status" value="1"/>
</dbReference>
<keyword evidence="4 9" id="KW-0547">Nucleotide-binding</keyword>
<dbReference type="InterPro" id="IPR009008">
    <property type="entry name" value="Val/Leu/Ile-tRNA-synth_edit"/>
</dbReference>
<dbReference type="SUPFAM" id="SSF52374">
    <property type="entry name" value="Nucleotidylyl transferase"/>
    <property type="match status" value="1"/>
</dbReference>
<keyword evidence="14" id="KW-1185">Reference proteome</keyword>